<name>B8HR46_CYAP4</name>
<dbReference type="KEGG" id="cyn:Cyan7425_5263"/>
<dbReference type="OrthoDB" id="9786554at2"/>
<evidence type="ECO:0000313" key="1">
    <source>
        <dbReference type="EMBL" id="ACL47554.1"/>
    </source>
</evidence>
<gene>
    <name evidence="1" type="ordered locus">Cyan7425_5263</name>
</gene>
<dbReference type="InterPro" id="IPR003772">
    <property type="entry name" value="YceD"/>
</dbReference>
<dbReference type="HOGENOM" id="CLU_135680_0_0_3"/>
<protein>
    <recommendedName>
        <fullName evidence="2">Metal-binding protein</fullName>
    </recommendedName>
</protein>
<accession>B8HR46</accession>
<sequence>MEPIYIPQLLKAPAQTETIAVKDFLPDLPTLTPVQGQMRVCHRGNYLQVSAEVEAIVNLTCDRCLQHYNHRLVCHTSELIWLVEASEVPETMAEELELTPEELVESLPSQGYFDPQDWLYQQLCLALPQRQLCDQRCPGIAAKSDEQADKGVDRRWAALEALKNSLN</sequence>
<evidence type="ECO:0008006" key="2">
    <source>
        <dbReference type="Google" id="ProtNLM"/>
    </source>
</evidence>
<dbReference type="AlphaFoldDB" id="B8HR46"/>
<reference evidence="1" key="1">
    <citation type="submission" date="2009-01" db="EMBL/GenBank/DDBJ databases">
        <title>Complete sequence of chromosome Cyanothece sp. PCC 7425.</title>
        <authorList>
            <consortium name="US DOE Joint Genome Institute"/>
            <person name="Lucas S."/>
            <person name="Copeland A."/>
            <person name="Lapidus A."/>
            <person name="Glavina del Rio T."/>
            <person name="Dalin E."/>
            <person name="Tice H."/>
            <person name="Bruce D."/>
            <person name="Goodwin L."/>
            <person name="Pitluck S."/>
            <person name="Sims D."/>
            <person name="Meineke L."/>
            <person name="Brettin T."/>
            <person name="Detter J.C."/>
            <person name="Han C."/>
            <person name="Larimer F."/>
            <person name="Land M."/>
            <person name="Hauser L."/>
            <person name="Kyrpides N."/>
            <person name="Ovchinnikova G."/>
            <person name="Liberton M."/>
            <person name="Stoeckel J."/>
            <person name="Banerjee A."/>
            <person name="Singh A."/>
            <person name="Page L."/>
            <person name="Sato H."/>
            <person name="Zhao L."/>
            <person name="Sherman L."/>
            <person name="Pakrasi H."/>
            <person name="Richardson P."/>
        </authorList>
    </citation>
    <scope>NUCLEOTIDE SEQUENCE</scope>
    <source>
        <strain evidence="1">PCC 7425</strain>
    </source>
</reference>
<proteinExistence type="predicted"/>
<dbReference type="eggNOG" id="COG1399">
    <property type="taxonomic scope" value="Bacteria"/>
</dbReference>
<dbReference type="Pfam" id="PF02620">
    <property type="entry name" value="YceD"/>
    <property type="match status" value="1"/>
</dbReference>
<dbReference type="EMBL" id="CP001344">
    <property type="protein sequence ID" value="ACL47554.1"/>
    <property type="molecule type" value="Genomic_DNA"/>
</dbReference>
<dbReference type="STRING" id="395961.Cyan7425_5263"/>
<organism evidence="1">
    <name type="scientific">Cyanothece sp. (strain PCC 7425 / ATCC 29141)</name>
    <dbReference type="NCBI Taxonomy" id="395961"/>
    <lineage>
        <taxon>Bacteria</taxon>
        <taxon>Bacillati</taxon>
        <taxon>Cyanobacteriota</taxon>
        <taxon>Cyanophyceae</taxon>
        <taxon>Gomontiellales</taxon>
        <taxon>Cyanothecaceae</taxon>
        <taxon>Cyanothece</taxon>
    </lineage>
</organism>